<evidence type="ECO:0000256" key="4">
    <source>
        <dbReference type="ARBA" id="ARBA00022989"/>
    </source>
</evidence>
<dbReference type="InterPro" id="IPR020846">
    <property type="entry name" value="MFS_dom"/>
</dbReference>
<evidence type="ECO:0000256" key="7">
    <source>
        <dbReference type="SAM" id="Phobius"/>
    </source>
</evidence>
<evidence type="ECO:0000259" key="8">
    <source>
        <dbReference type="PROSITE" id="PS50850"/>
    </source>
</evidence>
<evidence type="ECO:0000313" key="9">
    <source>
        <dbReference type="EMBL" id="WAH37122.1"/>
    </source>
</evidence>
<dbReference type="PANTHER" id="PTHR23520">
    <property type="entry name" value="TRANSPORTER, PUTATIVE (AFU_ORTHOLOGUE AFUA_3G04000)-RELATED"/>
    <property type="match status" value="1"/>
</dbReference>
<evidence type="ECO:0000256" key="3">
    <source>
        <dbReference type="ARBA" id="ARBA00022692"/>
    </source>
</evidence>
<feature type="domain" description="Major facilitator superfamily (MFS) profile" evidence="8">
    <location>
        <begin position="1"/>
        <end position="412"/>
    </location>
</feature>
<keyword evidence="2" id="KW-0813">Transport</keyword>
<evidence type="ECO:0000256" key="2">
    <source>
        <dbReference type="ARBA" id="ARBA00022448"/>
    </source>
</evidence>
<feature type="transmembrane region" description="Helical" evidence="7">
    <location>
        <begin position="175"/>
        <end position="194"/>
    </location>
</feature>
<feature type="transmembrane region" description="Helical" evidence="7">
    <location>
        <begin position="270"/>
        <end position="291"/>
    </location>
</feature>
<dbReference type="CDD" id="cd17325">
    <property type="entry name" value="MFS_MdtG_SLC18_like"/>
    <property type="match status" value="1"/>
</dbReference>
<dbReference type="Proteomes" id="UP001164803">
    <property type="component" value="Chromosome"/>
</dbReference>
<reference evidence="9" key="1">
    <citation type="submission" date="2022-08" db="EMBL/GenBank/DDBJ databases">
        <title>Alicyclobacillus dauci DSM2870, complete genome.</title>
        <authorList>
            <person name="Wang Q."/>
            <person name="Cai R."/>
            <person name="Wang Z."/>
        </authorList>
    </citation>
    <scope>NUCLEOTIDE SEQUENCE</scope>
    <source>
        <strain evidence="9">DSM 28700</strain>
    </source>
</reference>
<keyword evidence="4 7" id="KW-1133">Transmembrane helix</keyword>
<keyword evidence="5 7" id="KW-0472">Membrane</keyword>
<protein>
    <submittedName>
        <fullName evidence="9">MFS transporter</fullName>
    </submittedName>
</protein>
<evidence type="ECO:0000313" key="10">
    <source>
        <dbReference type="Proteomes" id="UP001164803"/>
    </source>
</evidence>
<evidence type="ECO:0000256" key="6">
    <source>
        <dbReference type="SAM" id="MobiDB-lite"/>
    </source>
</evidence>
<dbReference type="Gene3D" id="1.20.1250.20">
    <property type="entry name" value="MFS general substrate transporter like domains"/>
    <property type="match status" value="2"/>
</dbReference>
<evidence type="ECO:0000256" key="5">
    <source>
        <dbReference type="ARBA" id="ARBA00023136"/>
    </source>
</evidence>
<organism evidence="9 10">
    <name type="scientific">Alicyclobacillus dauci</name>
    <dbReference type="NCBI Taxonomy" id="1475485"/>
    <lineage>
        <taxon>Bacteria</taxon>
        <taxon>Bacillati</taxon>
        <taxon>Bacillota</taxon>
        <taxon>Bacilli</taxon>
        <taxon>Bacillales</taxon>
        <taxon>Alicyclobacillaceae</taxon>
        <taxon>Alicyclobacillus</taxon>
    </lineage>
</organism>
<dbReference type="EMBL" id="CP104064">
    <property type="protein sequence ID" value="WAH37122.1"/>
    <property type="molecule type" value="Genomic_DNA"/>
</dbReference>
<evidence type="ECO:0000256" key="1">
    <source>
        <dbReference type="ARBA" id="ARBA00004651"/>
    </source>
</evidence>
<dbReference type="PANTHER" id="PTHR23520:SF5">
    <property type="entry name" value="TRANSPORTER, PUTATIVE (AFU_ORTHOLOGUE AFUA_3G04000)-RELATED"/>
    <property type="match status" value="1"/>
</dbReference>
<dbReference type="InterPro" id="IPR011701">
    <property type="entry name" value="MFS"/>
</dbReference>
<accession>A0ABY6Z2J9</accession>
<comment type="subcellular location">
    <subcellularLocation>
        <location evidence="1">Cell membrane</location>
        <topology evidence="1">Multi-pass membrane protein</topology>
    </subcellularLocation>
</comment>
<sequence>MRMVDRTVLHLQIARTLRSVSQGIAIVDMALYLKDLHWSAAAIGGVFSTAGIVGALLILLVGVMSDKLGRKPFLLVYESLTVIAALLLTMTTNPVALTVIIVLTGFGRGQNGAAGPFTPAEQAWMASRVPRQVRGRVFSTNTALGFFGMAAGSIIGGSTHLWSKSLPGAQSFHPLFWFMFAFSVACLVTIASAPSDKRQLKSDMTDPVPTPETSESTSEQSSERSIRRQENKNMAKLAGVNMLNGLAVGFVGPMMSYWFATRFGVSSAQIGVTLALSFVFTGASSLVAGFLSQRFGMVKSVVWLQLSGVVMILVLPLMPSFTLASAIYIVRSAFSRGTQGVRSALSSSLTRDKRRGFSVSMNSLAMRTSSAVGPTLSGYMLDLGVFSVPFFLTGGLQLVSTLLYGRLFRSFDAPSDREQTHQA</sequence>
<proteinExistence type="predicted"/>
<feature type="transmembrane region" description="Helical" evidence="7">
    <location>
        <begin position="38"/>
        <end position="62"/>
    </location>
</feature>
<feature type="transmembrane region" description="Helical" evidence="7">
    <location>
        <begin position="237"/>
        <end position="258"/>
    </location>
</feature>
<feature type="region of interest" description="Disordered" evidence="6">
    <location>
        <begin position="199"/>
        <end position="228"/>
    </location>
</feature>
<dbReference type="Pfam" id="PF07690">
    <property type="entry name" value="MFS_1"/>
    <property type="match status" value="2"/>
</dbReference>
<feature type="transmembrane region" description="Helical" evidence="7">
    <location>
        <begin position="383"/>
        <end position="404"/>
    </location>
</feature>
<feature type="transmembrane region" description="Helical" evidence="7">
    <location>
        <begin position="82"/>
        <end position="103"/>
    </location>
</feature>
<feature type="transmembrane region" description="Helical" evidence="7">
    <location>
        <begin position="303"/>
        <end position="330"/>
    </location>
</feature>
<feature type="transmembrane region" description="Helical" evidence="7">
    <location>
        <begin position="137"/>
        <end position="155"/>
    </location>
</feature>
<keyword evidence="3 7" id="KW-0812">Transmembrane</keyword>
<dbReference type="RefSeq" id="WP_268044566.1">
    <property type="nucleotide sequence ID" value="NZ_CP104064.1"/>
</dbReference>
<dbReference type="SUPFAM" id="SSF103473">
    <property type="entry name" value="MFS general substrate transporter"/>
    <property type="match status" value="1"/>
</dbReference>
<name>A0ABY6Z2J9_9BACL</name>
<dbReference type="PROSITE" id="PS50850">
    <property type="entry name" value="MFS"/>
    <property type="match status" value="1"/>
</dbReference>
<keyword evidence="10" id="KW-1185">Reference proteome</keyword>
<gene>
    <name evidence="9" type="ORF">NZD86_00645</name>
</gene>
<dbReference type="InterPro" id="IPR036259">
    <property type="entry name" value="MFS_trans_sf"/>
</dbReference>